<dbReference type="Pfam" id="PF04290">
    <property type="entry name" value="DctQ"/>
    <property type="match status" value="1"/>
</dbReference>
<keyword evidence="4 9" id="KW-0997">Cell inner membrane</keyword>
<feature type="domain" description="Tripartite ATP-independent periplasmic transporters DctQ component" evidence="10">
    <location>
        <begin position="28"/>
        <end position="150"/>
    </location>
</feature>
<evidence type="ECO:0000256" key="6">
    <source>
        <dbReference type="ARBA" id="ARBA00022989"/>
    </source>
</evidence>
<keyword evidence="6 9" id="KW-1133">Transmembrane helix</keyword>
<dbReference type="PANTHER" id="PTHR35011">
    <property type="entry name" value="2,3-DIKETO-L-GULONATE TRAP TRANSPORTER SMALL PERMEASE PROTEIN YIAM"/>
    <property type="match status" value="1"/>
</dbReference>
<comment type="function">
    <text evidence="9">Part of the tripartite ATP-independent periplasmic (TRAP) transport system.</text>
</comment>
<feature type="transmembrane region" description="Helical" evidence="9">
    <location>
        <begin position="50"/>
        <end position="68"/>
    </location>
</feature>
<accession>A0A967F013</accession>
<keyword evidence="12" id="KW-1185">Reference proteome</keyword>
<keyword evidence="3" id="KW-1003">Cell membrane</keyword>
<dbReference type="RefSeq" id="WP_167227416.1">
    <property type="nucleotide sequence ID" value="NZ_JAAQPH010000015.1"/>
</dbReference>
<keyword evidence="2 9" id="KW-0813">Transport</keyword>
<comment type="caution">
    <text evidence="11">The sequence shown here is derived from an EMBL/GenBank/DDBJ whole genome shotgun (WGS) entry which is preliminary data.</text>
</comment>
<comment type="subcellular location">
    <subcellularLocation>
        <location evidence="1 9">Cell inner membrane</location>
        <topology evidence="1 9">Multi-pass membrane protein</topology>
    </subcellularLocation>
</comment>
<dbReference type="GO" id="GO:0022857">
    <property type="term" value="F:transmembrane transporter activity"/>
    <property type="evidence" value="ECO:0007669"/>
    <property type="project" value="UniProtKB-UniRule"/>
</dbReference>
<evidence type="ECO:0000256" key="2">
    <source>
        <dbReference type="ARBA" id="ARBA00022448"/>
    </source>
</evidence>
<dbReference type="GO" id="GO:0015740">
    <property type="term" value="P:C4-dicarboxylate transport"/>
    <property type="evidence" value="ECO:0007669"/>
    <property type="project" value="TreeGrafter"/>
</dbReference>
<feature type="transmembrane region" description="Helical" evidence="9">
    <location>
        <begin position="16"/>
        <end position="38"/>
    </location>
</feature>
<reference evidence="11" key="1">
    <citation type="submission" date="2020-03" db="EMBL/GenBank/DDBJ databases">
        <title>Genome of Pelagibius litoralis DSM 21314T.</title>
        <authorList>
            <person name="Wang G."/>
        </authorList>
    </citation>
    <scope>NUCLEOTIDE SEQUENCE</scope>
    <source>
        <strain evidence="11">DSM 21314</strain>
    </source>
</reference>
<evidence type="ECO:0000256" key="4">
    <source>
        <dbReference type="ARBA" id="ARBA00022519"/>
    </source>
</evidence>
<dbReference type="PANTHER" id="PTHR35011:SF10">
    <property type="entry name" value="TRAP TRANSPORTER SMALL PERMEASE PROTEIN"/>
    <property type="match status" value="1"/>
</dbReference>
<proteinExistence type="inferred from homology"/>
<evidence type="ECO:0000313" key="12">
    <source>
        <dbReference type="Proteomes" id="UP000761264"/>
    </source>
</evidence>
<gene>
    <name evidence="11" type="ORF">HBA54_18660</name>
</gene>
<comment type="similarity">
    <text evidence="8 9">Belongs to the TRAP transporter small permease family.</text>
</comment>
<evidence type="ECO:0000313" key="11">
    <source>
        <dbReference type="EMBL" id="NIA70623.1"/>
    </source>
</evidence>
<dbReference type="AlphaFoldDB" id="A0A967F013"/>
<comment type="subunit">
    <text evidence="9">The complex comprises the extracytoplasmic solute receptor protein and the two transmembrane proteins.</text>
</comment>
<evidence type="ECO:0000256" key="3">
    <source>
        <dbReference type="ARBA" id="ARBA00022475"/>
    </source>
</evidence>
<evidence type="ECO:0000256" key="8">
    <source>
        <dbReference type="ARBA" id="ARBA00038436"/>
    </source>
</evidence>
<evidence type="ECO:0000259" key="10">
    <source>
        <dbReference type="Pfam" id="PF04290"/>
    </source>
</evidence>
<dbReference type="InterPro" id="IPR055348">
    <property type="entry name" value="DctQ"/>
</dbReference>
<keyword evidence="5 9" id="KW-0812">Transmembrane</keyword>
<evidence type="ECO:0000256" key="9">
    <source>
        <dbReference type="RuleBase" id="RU369079"/>
    </source>
</evidence>
<evidence type="ECO:0000256" key="7">
    <source>
        <dbReference type="ARBA" id="ARBA00023136"/>
    </source>
</evidence>
<evidence type="ECO:0000256" key="5">
    <source>
        <dbReference type="ARBA" id="ARBA00022692"/>
    </source>
</evidence>
<evidence type="ECO:0000256" key="1">
    <source>
        <dbReference type="ARBA" id="ARBA00004429"/>
    </source>
</evidence>
<dbReference type="Proteomes" id="UP000761264">
    <property type="component" value="Unassembled WGS sequence"/>
</dbReference>
<protein>
    <recommendedName>
        <fullName evidence="9">TRAP transporter small permease protein</fullName>
    </recommendedName>
</protein>
<dbReference type="EMBL" id="JAAQPH010000015">
    <property type="protein sequence ID" value="NIA70623.1"/>
    <property type="molecule type" value="Genomic_DNA"/>
</dbReference>
<dbReference type="InterPro" id="IPR007387">
    <property type="entry name" value="TRAP_DctQ"/>
</dbReference>
<dbReference type="GO" id="GO:0005886">
    <property type="term" value="C:plasma membrane"/>
    <property type="evidence" value="ECO:0007669"/>
    <property type="project" value="UniProtKB-SubCell"/>
</dbReference>
<feature type="transmembrane region" description="Helical" evidence="9">
    <location>
        <begin position="89"/>
        <end position="110"/>
    </location>
</feature>
<feature type="transmembrane region" description="Helical" evidence="9">
    <location>
        <begin position="141"/>
        <end position="161"/>
    </location>
</feature>
<organism evidence="11 12">
    <name type="scientific">Pelagibius litoralis</name>
    <dbReference type="NCBI Taxonomy" id="374515"/>
    <lineage>
        <taxon>Bacteria</taxon>
        <taxon>Pseudomonadati</taxon>
        <taxon>Pseudomonadota</taxon>
        <taxon>Alphaproteobacteria</taxon>
        <taxon>Rhodospirillales</taxon>
        <taxon>Rhodovibrionaceae</taxon>
        <taxon>Pelagibius</taxon>
    </lineage>
</organism>
<keyword evidence="7 9" id="KW-0472">Membrane</keyword>
<sequence>MIDNILMALRHINRRIALVVGAVLVVTIVFILLDITLRQFGASFGGSEEISGYVMAGVASWGLAFALMEQAHVRIDFVRLRFRSRGRALMDLIAILALAATSSVIAIHAWTVLSKTLVRGSTANTFLETPLWIPQSVWFSGWVWFAVSSCLMALLTATLLLKRDLKRLDSIVGTRGETETEV</sequence>
<name>A0A967F013_9PROT</name>